<comment type="caution">
    <text evidence="11">The sequence shown here is derived from an EMBL/GenBank/DDBJ whole genome shotgun (WGS) entry which is preliminary data.</text>
</comment>
<keyword evidence="7" id="KW-0243">Dynein</keyword>
<keyword evidence="12" id="KW-1185">Reference proteome</keyword>
<gene>
    <name evidence="11" type="ORF">VTL71DRAFT_6465</name>
</gene>
<name>A0ABR4BX11_9HELO</name>
<evidence type="ECO:0000313" key="12">
    <source>
        <dbReference type="Proteomes" id="UP001595075"/>
    </source>
</evidence>
<accession>A0ABR4BX11</accession>
<feature type="region of interest" description="Disordered" evidence="10">
    <location>
        <begin position="489"/>
        <end position="511"/>
    </location>
</feature>
<dbReference type="InterPro" id="IPR008467">
    <property type="entry name" value="Dynein1_light_intermed_chain"/>
</dbReference>
<comment type="subcellular location">
    <subcellularLocation>
        <location evidence="1">Cytoplasm</location>
        <location evidence="1">Cytoskeleton</location>
    </subcellularLocation>
</comment>
<evidence type="ECO:0000256" key="8">
    <source>
        <dbReference type="ARBA" id="ARBA00023175"/>
    </source>
</evidence>
<keyword evidence="9" id="KW-0206">Cytoskeleton</keyword>
<evidence type="ECO:0000256" key="2">
    <source>
        <dbReference type="ARBA" id="ARBA00022448"/>
    </source>
</evidence>
<feature type="region of interest" description="Disordered" evidence="10">
    <location>
        <begin position="426"/>
        <end position="459"/>
    </location>
</feature>
<keyword evidence="2" id="KW-0813">Transport</keyword>
<evidence type="ECO:0000256" key="9">
    <source>
        <dbReference type="ARBA" id="ARBA00023212"/>
    </source>
</evidence>
<reference evidence="11 12" key="1">
    <citation type="journal article" date="2024" name="Commun. Biol.">
        <title>Comparative genomic analysis of thermophilic fungi reveals convergent evolutionary adaptations and gene losses.</title>
        <authorList>
            <person name="Steindorff A.S."/>
            <person name="Aguilar-Pontes M.V."/>
            <person name="Robinson A.J."/>
            <person name="Andreopoulos B."/>
            <person name="LaButti K."/>
            <person name="Kuo A."/>
            <person name="Mondo S."/>
            <person name="Riley R."/>
            <person name="Otillar R."/>
            <person name="Haridas S."/>
            <person name="Lipzen A."/>
            <person name="Grimwood J."/>
            <person name="Schmutz J."/>
            <person name="Clum A."/>
            <person name="Reid I.D."/>
            <person name="Moisan M.C."/>
            <person name="Butler G."/>
            <person name="Nguyen T.T.M."/>
            <person name="Dewar K."/>
            <person name="Conant G."/>
            <person name="Drula E."/>
            <person name="Henrissat B."/>
            <person name="Hansel C."/>
            <person name="Singer S."/>
            <person name="Hutchinson M.I."/>
            <person name="de Vries R.P."/>
            <person name="Natvig D.O."/>
            <person name="Powell A.J."/>
            <person name="Tsang A."/>
            <person name="Grigoriev I.V."/>
        </authorList>
    </citation>
    <scope>NUCLEOTIDE SEQUENCE [LARGE SCALE GENOMIC DNA]</scope>
    <source>
        <strain evidence="11 12">CBS 494.80</strain>
    </source>
</reference>
<protein>
    <recommendedName>
        <fullName evidence="13">Dynein light intermediate chain</fullName>
    </recommendedName>
</protein>
<evidence type="ECO:0000313" key="11">
    <source>
        <dbReference type="EMBL" id="KAL2062199.1"/>
    </source>
</evidence>
<evidence type="ECO:0000256" key="1">
    <source>
        <dbReference type="ARBA" id="ARBA00004245"/>
    </source>
</evidence>
<evidence type="ECO:0000256" key="7">
    <source>
        <dbReference type="ARBA" id="ARBA00023017"/>
    </source>
</evidence>
<evidence type="ECO:0000256" key="10">
    <source>
        <dbReference type="SAM" id="MobiDB-lite"/>
    </source>
</evidence>
<dbReference type="PANTHER" id="PTHR12688:SF0">
    <property type="entry name" value="DYNEIN LIGHT INTERMEDIATE CHAIN"/>
    <property type="match status" value="1"/>
</dbReference>
<sequence>MASNNRTSTYTQVSASSDHDRPKSADEKKNLWASLLDSVASGKRLPEKNILVLGGSTESQREFLEALSTDNSRRTQDRQSSKQPPIANNFALGYTYHDVLDADHEDILARLSIYLLSDPSPSFTPLLQPLLTPQTIPNTLIVVLLDWSQPWFWLRQLRDWIRLLRTLLVSLDGDSKEKMEEVMISWRDRGRGGNSLDGGGVSSSTEADVSLPLGPGEWEEALGLPLCVVCQNSDHIENLEKERSWKEEEFDFVLQFLRTVLLKHGASLIYTAPSVTSPLQTLVHSSLGIHSLLKRQPLKHNVIDRDKVLVPPNWDSWGKIRVLRDGFDVEAINKGWSVDIEESYDALVVQSGENGVQEHALLEEAAPPVPGAAVEVYEETIRDPSLDALQATASEGNGLKLEVSSQDAQSFLATQVEVLDKIRQGAEPSAMDSSQAIRGQQSSQSRVEEGDDDQYDEGRVNEHIGPVQFNMGGIQVDADDMIQRLRDRQTYQTPEPTSPGNVATPDGKNQNEALASFFAGLMKRGGGSAANSPKPGAS</sequence>
<feature type="compositionally biased region" description="Basic and acidic residues" evidence="10">
    <location>
        <begin position="71"/>
        <end position="80"/>
    </location>
</feature>
<dbReference type="EMBL" id="JAZHXI010000017">
    <property type="protein sequence ID" value="KAL2062199.1"/>
    <property type="molecule type" value="Genomic_DNA"/>
</dbReference>
<keyword evidence="8" id="KW-0505">Motor protein</keyword>
<feature type="compositionally biased region" description="Polar residues" evidence="10">
    <location>
        <begin position="490"/>
        <end position="511"/>
    </location>
</feature>
<dbReference type="InterPro" id="IPR022780">
    <property type="entry name" value="Dynein_light_int_chain"/>
</dbReference>
<dbReference type="Pfam" id="PF05783">
    <property type="entry name" value="DLIC"/>
    <property type="match status" value="1"/>
</dbReference>
<feature type="region of interest" description="Disordered" evidence="10">
    <location>
        <begin position="1"/>
        <end position="27"/>
    </location>
</feature>
<feature type="compositionally biased region" description="Basic and acidic residues" evidence="10">
    <location>
        <begin position="17"/>
        <end position="27"/>
    </location>
</feature>
<organism evidence="11 12">
    <name type="scientific">Oculimacula yallundae</name>
    <dbReference type="NCBI Taxonomy" id="86028"/>
    <lineage>
        <taxon>Eukaryota</taxon>
        <taxon>Fungi</taxon>
        <taxon>Dikarya</taxon>
        <taxon>Ascomycota</taxon>
        <taxon>Pezizomycotina</taxon>
        <taxon>Leotiomycetes</taxon>
        <taxon>Helotiales</taxon>
        <taxon>Ploettnerulaceae</taxon>
        <taxon>Oculimacula</taxon>
    </lineage>
</organism>
<keyword evidence="3" id="KW-0963">Cytoplasm</keyword>
<evidence type="ECO:0000256" key="4">
    <source>
        <dbReference type="ARBA" id="ARBA00022701"/>
    </source>
</evidence>
<keyword evidence="6" id="KW-0067">ATP-binding</keyword>
<keyword evidence="4" id="KW-0493">Microtubule</keyword>
<dbReference type="PANTHER" id="PTHR12688">
    <property type="entry name" value="DYNEIN LIGHT INTERMEDIATE CHAIN"/>
    <property type="match status" value="1"/>
</dbReference>
<proteinExistence type="predicted"/>
<evidence type="ECO:0000256" key="6">
    <source>
        <dbReference type="ARBA" id="ARBA00022840"/>
    </source>
</evidence>
<feature type="compositionally biased region" description="Polar residues" evidence="10">
    <location>
        <begin position="431"/>
        <end position="445"/>
    </location>
</feature>
<evidence type="ECO:0008006" key="13">
    <source>
        <dbReference type="Google" id="ProtNLM"/>
    </source>
</evidence>
<dbReference type="Proteomes" id="UP001595075">
    <property type="component" value="Unassembled WGS sequence"/>
</dbReference>
<evidence type="ECO:0000256" key="5">
    <source>
        <dbReference type="ARBA" id="ARBA00022741"/>
    </source>
</evidence>
<keyword evidence="5" id="KW-0547">Nucleotide-binding</keyword>
<evidence type="ECO:0000256" key="3">
    <source>
        <dbReference type="ARBA" id="ARBA00022490"/>
    </source>
</evidence>
<feature type="compositionally biased region" description="Polar residues" evidence="10">
    <location>
        <begin position="1"/>
        <end position="16"/>
    </location>
</feature>
<feature type="region of interest" description="Disordered" evidence="10">
    <location>
        <begin position="67"/>
        <end position="86"/>
    </location>
</feature>